<dbReference type="Proteomes" id="UP001273209">
    <property type="component" value="Unassembled WGS sequence"/>
</dbReference>
<evidence type="ECO:0000313" key="1">
    <source>
        <dbReference type="EMBL" id="KAK4082692.1"/>
    </source>
</evidence>
<evidence type="ECO:0000313" key="2">
    <source>
        <dbReference type="Proteomes" id="UP001273209"/>
    </source>
</evidence>
<dbReference type="EMBL" id="JAWRVG010000004">
    <property type="protein sequence ID" value="KAK4082692.1"/>
    <property type="molecule type" value="Genomic_DNA"/>
</dbReference>
<dbReference type="RefSeq" id="XP_062759121.1">
    <property type="nucleotide sequence ID" value="XM_062895668.1"/>
</dbReference>
<sequence>MPRAIVPGQLNDDKILKDLQPQFSQYPANEFEFILGAASSLDANSNSFTVTLNKGGQKAVKYDHLIIATLRHSGAFGYEHHVTTLLNYRTCSVNA</sequence>
<organism evidence="1 2">
    <name type="scientific">Trichoderma aggressivum f. europaeum</name>
    <dbReference type="NCBI Taxonomy" id="173218"/>
    <lineage>
        <taxon>Eukaryota</taxon>
        <taxon>Fungi</taxon>
        <taxon>Dikarya</taxon>
        <taxon>Ascomycota</taxon>
        <taxon>Pezizomycotina</taxon>
        <taxon>Sordariomycetes</taxon>
        <taxon>Hypocreomycetidae</taxon>
        <taxon>Hypocreales</taxon>
        <taxon>Hypocreaceae</taxon>
        <taxon>Trichoderma</taxon>
    </lineage>
</organism>
<keyword evidence="2" id="KW-1185">Reference proteome</keyword>
<dbReference type="AlphaFoldDB" id="A0AAE1IHR7"/>
<reference evidence="1" key="1">
    <citation type="submission" date="2023-11" db="EMBL/GenBank/DDBJ databases">
        <title>The genome sequences of three competitors of mushroom-forming fungi.</title>
        <authorList>
            <person name="Beijen E."/>
            <person name="Ohm R.A."/>
        </authorList>
    </citation>
    <scope>NUCLEOTIDE SEQUENCE</scope>
    <source>
        <strain evidence="1">CBS 100526</strain>
    </source>
</reference>
<accession>A0AAE1IHR7</accession>
<dbReference type="GeneID" id="87915573"/>
<name>A0AAE1IHR7_9HYPO</name>
<protein>
    <submittedName>
        <fullName evidence="1">Uncharacterized protein</fullName>
    </submittedName>
</protein>
<comment type="caution">
    <text evidence="1">The sequence shown here is derived from an EMBL/GenBank/DDBJ whole genome shotgun (WGS) entry which is preliminary data.</text>
</comment>
<gene>
    <name evidence="1" type="ORF">Triagg1_1582</name>
</gene>
<dbReference type="Gene3D" id="3.50.50.100">
    <property type="match status" value="1"/>
</dbReference>
<proteinExistence type="predicted"/>